<name>A0A2P5WA23_GOSBA</name>
<reference evidence="9 10" key="1">
    <citation type="submission" date="2015-01" db="EMBL/GenBank/DDBJ databases">
        <title>Genome of allotetraploid Gossypium barbadense reveals genomic plasticity and fiber elongation in cotton evolution.</title>
        <authorList>
            <person name="Chen X."/>
            <person name="Liu X."/>
            <person name="Zhao B."/>
            <person name="Zheng H."/>
            <person name="Hu Y."/>
            <person name="Lu G."/>
            <person name="Yang C."/>
            <person name="Chen J."/>
            <person name="Shan C."/>
            <person name="Zhang L."/>
            <person name="Zhou Y."/>
            <person name="Wang L."/>
            <person name="Guo W."/>
            <person name="Bai Y."/>
            <person name="Ruan J."/>
            <person name="Shangguan X."/>
            <person name="Mao Y."/>
            <person name="Jiang J."/>
            <person name="Zhu Y."/>
            <person name="Lei J."/>
            <person name="Kang H."/>
            <person name="Chen S."/>
            <person name="He X."/>
            <person name="Wang R."/>
            <person name="Wang Y."/>
            <person name="Chen J."/>
            <person name="Wang L."/>
            <person name="Yu S."/>
            <person name="Wang B."/>
            <person name="Wei J."/>
            <person name="Song S."/>
            <person name="Lu X."/>
            <person name="Gao Z."/>
            <person name="Gu W."/>
            <person name="Deng X."/>
            <person name="Ma D."/>
            <person name="Wang S."/>
            <person name="Liang W."/>
            <person name="Fang L."/>
            <person name="Cai C."/>
            <person name="Zhu X."/>
            <person name="Zhou B."/>
            <person name="Zhang Y."/>
            <person name="Chen Z."/>
            <person name="Xu S."/>
            <person name="Zhu R."/>
            <person name="Wang S."/>
            <person name="Zhang T."/>
            <person name="Zhao G."/>
        </authorList>
    </citation>
    <scope>NUCLEOTIDE SEQUENCE [LARGE SCALE GENOMIC DNA]</scope>
    <source>
        <strain evidence="10">cv. Xinhai21</strain>
        <tissue evidence="9">Leaf</tissue>
    </source>
</reference>
<dbReference type="Gene3D" id="1.10.10.60">
    <property type="entry name" value="Homeodomain-like"/>
    <property type="match status" value="2"/>
</dbReference>
<comment type="subcellular location">
    <subcellularLocation>
        <location evidence="1">Nucleus</location>
    </subcellularLocation>
</comment>
<evidence type="ECO:0000256" key="3">
    <source>
        <dbReference type="ARBA" id="ARBA00023015"/>
    </source>
</evidence>
<evidence type="ECO:0000256" key="5">
    <source>
        <dbReference type="ARBA" id="ARBA00023163"/>
    </source>
</evidence>
<dbReference type="Pfam" id="PF00249">
    <property type="entry name" value="Myb_DNA-binding"/>
    <property type="match status" value="2"/>
</dbReference>
<evidence type="ECO:0000313" key="9">
    <source>
        <dbReference type="EMBL" id="PPR87908.1"/>
    </source>
</evidence>
<feature type="domain" description="Myb-like" evidence="7">
    <location>
        <begin position="71"/>
        <end position="120"/>
    </location>
</feature>
<evidence type="ECO:0000259" key="7">
    <source>
        <dbReference type="PROSITE" id="PS50090"/>
    </source>
</evidence>
<keyword evidence="6" id="KW-0539">Nucleus</keyword>
<dbReference type="InterPro" id="IPR017930">
    <property type="entry name" value="Myb_dom"/>
</dbReference>
<feature type="domain" description="HTH myb-type" evidence="8">
    <location>
        <begin position="17"/>
        <end position="70"/>
    </location>
</feature>
<evidence type="ECO:0000259" key="8">
    <source>
        <dbReference type="PROSITE" id="PS51294"/>
    </source>
</evidence>
<evidence type="ECO:0000256" key="4">
    <source>
        <dbReference type="ARBA" id="ARBA00023125"/>
    </source>
</evidence>
<keyword evidence="3" id="KW-0805">Transcription regulation</keyword>
<sequence length="329" mass="37647">MGYIDKICSNKHDFNQKANVKKGPWSTEEDSKLREYIEKYGTGGNWIALPQKAGLKRCGKSCRLRWLNYLRPNIKHGEFTDEEDRIICSLFASIGSWSIIAAQLPGRTDNDIKNYWNTKLKKKLMAMSMTSQPHRKPPPFPSSHHTPSVSFSSLSSLYKDCTTYQDPTRSFTAFEPMSSVQSDLLNNDNTTLATNSSLIHTPEALVNYMQYYPVKENFLMFGSESSCTSSDGSSGHISFGREMKQENMSYFQGFCATNGYEDNHNFMLNPGTNNGGKNVNQWAEKPREYNLENDLEDFKRLISSSSNNCCNNNFIDENKTQEKVMYFYY</sequence>
<dbReference type="SUPFAM" id="SSF46689">
    <property type="entry name" value="Homeodomain-like"/>
    <property type="match status" value="1"/>
</dbReference>
<feature type="domain" description="Myb-like" evidence="7">
    <location>
        <begin position="17"/>
        <end position="70"/>
    </location>
</feature>
<gene>
    <name evidence="9" type="ORF">GOBAR_AA32792</name>
</gene>
<proteinExistence type="predicted"/>
<evidence type="ECO:0000256" key="2">
    <source>
        <dbReference type="ARBA" id="ARBA00022737"/>
    </source>
</evidence>
<dbReference type="InterPro" id="IPR001005">
    <property type="entry name" value="SANT/Myb"/>
</dbReference>
<dbReference type="GO" id="GO:0005634">
    <property type="term" value="C:nucleus"/>
    <property type="evidence" value="ECO:0007669"/>
    <property type="project" value="UniProtKB-SubCell"/>
</dbReference>
<keyword evidence="5" id="KW-0804">Transcription</keyword>
<evidence type="ECO:0000256" key="1">
    <source>
        <dbReference type="ARBA" id="ARBA00004123"/>
    </source>
</evidence>
<dbReference type="PROSITE" id="PS50090">
    <property type="entry name" value="MYB_LIKE"/>
    <property type="match status" value="2"/>
</dbReference>
<dbReference type="CDD" id="cd00167">
    <property type="entry name" value="SANT"/>
    <property type="match status" value="2"/>
</dbReference>
<organism evidence="9 10">
    <name type="scientific">Gossypium barbadense</name>
    <name type="common">Sea Island cotton</name>
    <name type="synonym">Hibiscus barbadensis</name>
    <dbReference type="NCBI Taxonomy" id="3634"/>
    <lineage>
        <taxon>Eukaryota</taxon>
        <taxon>Viridiplantae</taxon>
        <taxon>Streptophyta</taxon>
        <taxon>Embryophyta</taxon>
        <taxon>Tracheophyta</taxon>
        <taxon>Spermatophyta</taxon>
        <taxon>Magnoliopsida</taxon>
        <taxon>eudicotyledons</taxon>
        <taxon>Gunneridae</taxon>
        <taxon>Pentapetalae</taxon>
        <taxon>rosids</taxon>
        <taxon>malvids</taxon>
        <taxon>Malvales</taxon>
        <taxon>Malvaceae</taxon>
        <taxon>Malvoideae</taxon>
        <taxon>Gossypium</taxon>
    </lineage>
</organism>
<protein>
    <submittedName>
        <fullName evidence="9">Uncharacterized protein</fullName>
    </submittedName>
</protein>
<dbReference type="Proteomes" id="UP000239757">
    <property type="component" value="Unassembled WGS sequence"/>
</dbReference>
<keyword evidence="4" id="KW-0238">DNA-binding</keyword>
<dbReference type="OrthoDB" id="2143914at2759"/>
<dbReference type="InterPro" id="IPR009057">
    <property type="entry name" value="Homeodomain-like_sf"/>
</dbReference>
<accession>A0A2P5WA23</accession>
<dbReference type="AlphaFoldDB" id="A0A2P5WA23"/>
<dbReference type="PANTHER" id="PTHR48000">
    <property type="entry name" value="OS09G0431300 PROTEIN"/>
    <property type="match status" value="1"/>
</dbReference>
<dbReference type="PROSITE" id="PS51294">
    <property type="entry name" value="HTH_MYB"/>
    <property type="match status" value="2"/>
</dbReference>
<dbReference type="SMART" id="SM00717">
    <property type="entry name" value="SANT"/>
    <property type="match status" value="2"/>
</dbReference>
<evidence type="ECO:0000256" key="6">
    <source>
        <dbReference type="ARBA" id="ARBA00023242"/>
    </source>
</evidence>
<dbReference type="EMBL" id="KZ668435">
    <property type="protein sequence ID" value="PPR87908.1"/>
    <property type="molecule type" value="Genomic_DNA"/>
</dbReference>
<evidence type="ECO:0000313" key="10">
    <source>
        <dbReference type="Proteomes" id="UP000239757"/>
    </source>
</evidence>
<dbReference type="PANTHER" id="PTHR48000:SF72">
    <property type="entry name" value="TRANSCRIPTION FACTOR RAX2-LIKE"/>
    <property type="match status" value="1"/>
</dbReference>
<keyword evidence="2" id="KW-0677">Repeat</keyword>
<dbReference type="GO" id="GO:0003677">
    <property type="term" value="F:DNA binding"/>
    <property type="evidence" value="ECO:0007669"/>
    <property type="project" value="UniProtKB-KW"/>
</dbReference>
<feature type="domain" description="HTH myb-type" evidence="8">
    <location>
        <begin position="71"/>
        <end position="124"/>
    </location>
</feature>
<dbReference type="FunFam" id="1.10.10.60:FF:000015">
    <property type="entry name" value="Transcription factor RAX3"/>
    <property type="match status" value="1"/>
</dbReference>